<keyword evidence="1" id="KW-1133">Transmembrane helix</keyword>
<evidence type="ECO:0000259" key="2">
    <source>
        <dbReference type="PROSITE" id="PS50930"/>
    </source>
</evidence>
<dbReference type="PANTHER" id="PTHR37299">
    <property type="entry name" value="TRANSCRIPTIONAL REGULATOR-RELATED"/>
    <property type="match status" value="1"/>
</dbReference>
<dbReference type="InterPro" id="IPR012379">
    <property type="entry name" value="LytTR_MHYE"/>
</dbReference>
<evidence type="ECO:0000256" key="1">
    <source>
        <dbReference type="SAM" id="Phobius"/>
    </source>
</evidence>
<dbReference type="PIRSF" id="PIRSF031767">
    <property type="entry name" value="MHYE_LytTR"/>
    <property type="match status" value="1"/>
</dbReference>
<protein>
    <submittedName>
        <fullName evidence="3">LytTR family DNA-binding domain-containing protein</fullName>
    </submittedName>
</protein>
<keyword evidence="4" id="KW-1185">Reference proteome</keyword>
<sequence length="282" mass="30982">MATGMGTSGGRHGMNGAQRRLALLLAAGFAIVLLAILVADAESMMSDLALSGKHDTAVHIWSWETTSIIAWLTATPAIWWLVLRVRPPRFSWVVVALLILLASVPVSLWHIALMVGLRKLFYAMEGGRYHFFDLFGSIADRLLYEYRKDFATYLQFAGLAVIAQWLIARAGLPVAVPATQRMLTVADGAVTHQVPVDQIDHVTAAGNYVEIAWAPRTLLHRATLAGVGAELGAGFVQIHRSRLVRRAAIRRIETDRSGDFTVVLENGTELKGSRRYRESVQG</sequence>
<dbReference type="InterPro" id="IPR007492">
    <property type="entry name" value="LytTR_DNA-bd_dom"/>
</dbReference>
<keyword evidence="1" id="KW-0472">Membrane</keyword>
<evidence type="ECO:0000313" key="4">
    <source>
        <dbReference type="Proteomes" id="UP001419910"/>
    </source>
</evidence>
<organism evidence="3 4">
    <name type="scientific">Sphingomonas oligophenolica</name>
    <dbReference type="NCBI Taxonomy" id="301154"/>
    <lineage>
        <taxon>Bacteria</taxon>
        <taxon>Pseudomonadati</taxon>
        <taxon>Pseudomonadota</taxon>
        <taxon>Alphaproteobacteria</taxon>
        <taxon>Sphingomonadales</taxon>
        <taxon>Sphingomonadaceae</taxon>
        <taxon>Sphingomonas</taxon>
    </lineage>
</organism>
<dbReference type="PANTHER" id="PTHR37299:SF1">
    <property type="entry name" value="STAGE 0 SPORULATION PROTEIN A HOMOLOG"/>
    <property type="match status" value="1"/>
</dbReference>
<name>A0ABU9Y5H1_9SPHN</name>
<keyword evidence="1" id="KW-0812">Transmembrane</keyword>
<keyword evidence="3" id="KW-0238">DNA-binding</keyword>
<reference evidence="3 4" key="1">
    <citation type="submission" date="2024-05" db="EMBL/GenBank/DDBJ databases">
        <authorList>
            <person name="Liu Q."/>
            <person name="Xin Y.-H."/>
        </authorList>
    </citation>
    <scope>NUCLEOTIDE SEQUENCE [LARGE SCALE GENOMIC DNA]</scope>
    <source>
        <strain evidence="3 4">CGMCC 1.10181</strain>
    </source>
</reference>
<feature type="transmembrane region" description="Helical" evidence="1">
    <location>
        <begin position="150"/>
        <end position="172"/>
    </location>
</feature>
<feature type="transmembrane region" description="Helical" evidence="1">
    <location>
        <begin position="21"/>
        <end position="40"/>
    </location>
</feature>
<comment type="caution">
    <text evidence="3">The sequence shown here is derived from an EMBL/GenBank/DDBJ whole genome shotgun (WGS) entry which is preliminary data.</text>
</comment>
<proteinExistence type="predicted"/>
<dbReference type="RefSeq" id="WP_343888847.1">
    <property type="nucleotide sequence ID" value="NZ_BAAAEH010000014.1"/>
</dbReference>
<dbReference type="InterPro" id="IPR046947">
    <property type="entry name" value="LytR-like"/>
</dbReference>
<feature type="transmembrane region" description="Helical" evidence="1">
    <location>
        <begin position="60"/>
        <end position="83"/>
    </location>
</feature>
<dbReference type="Gene3D" id="2.40.50.1020">
    <property type="entry name" value="LytTr DNA-binding domain"/>
    <property type="match status" value="1"/>
</dbReference>
<gene>
    <name evidence="3" type="ORF">ABC974_15550</name>
</gene>
<feature type="domain" description="HTH LytTR-type" evidence="2">
    <location>
        <begin position="183"/>
        <end position="282"/>
    </location>
</feature>
<feature type="transmembrane region" description="Helical" evidence="1">
    <location>
        <begin position="90"/>
        <end position="112"/>
    </location>
</feature>
<accession>A0ABU9Y5H1</accession>
<dbReference type="SMART" id="SM00850">
    <property type="entry name" value="LytTR"/>
    <property type="match status" value="1"/>
</dbReference>
<evidence type="ECO:0000313" key="3">
    <source>
        <dbReference type="EMBL" id="MEN2791049.1"/>
    </source>
</evidence>
<dbReference type="GO" id="GO:0003677">
    <property type="term" value="F:DNA binding"/>
    <property type="evidence" value="ECO:0007669"/>
    <property type="project" value="UniProtKB-KW"/>
</dbReference>
<dbReference type="EMBL" id="JBDIME010000014">
    <property type="protein sequence ID" value="MEN2791049.1"/>
    <property type="molecule type" value="Genomic_DNA"/>
</dbReference>
<dbReference type="Proteomes" id="UP001419910">
    <property type="component" value="Unassembled WGS sequence"/>
</dbReference>
<dbReference type="Pfam" id="PF04397">
    <property type="entry name" value="LytTR"/>
    <property type="match status" value="1"/>
</dbReference>
<dbReference type="PROSITE" id="PS50930">
    <property type="entry name" value="HTH_LYTTR"/>
    <property type="match status" value="1"/>
</dbReference>